<protein>
    <recommendedName>
        <fullName evidence="4">NmrA-like domain-containing protein</fullName>
    </recommendedName>
</protein>
<gene>
    <name evidence="5" type="ORF">PHLCEN_2v4109</name>
</gene>
<dbReference type="Gene3D" id="3.90.25.10">
    <property type="entry name" value="UDP-galactose 4-epimerase, domain 1"/>
    <property type="match status" value="1"/>
</dbReference>
<dbReference type="InterPro" id="IPR051609">
    <property type="entry name" value="NmrA/Isoflavone_reductase-like"/>
</dbReference>
<dbReference type="OrthoDB" id="9974981at2759"/>
<comment type="caution">
    <text evidence="5">The sequence shown here is derived from an EMBL/GenBank/DDBJ whole genome shotgun (WGS) entry which is preliminary data.</text>
</comment>
<dbReference type="PANTHER" id="PTHR47706:SF4">
    <property type="entry name" value="NMRA-LIKE DOMAIN-CONTAINING PROTEIN"/>
    <property type="match status" value="1"/>
</dbReference>
<dbReference type="PANTHER" id="PTHR47706">
    <property type="entry name" value="NMRA-LIKE FAMILY PROTEIN"/>
    <property type="match status" value="1"/>
</dbReference>
<proteinExistence type="inferred from homology"/>
<name>A0A2R6Q290_9APHY</name>
<dbReference type="Gene3D" id="3.40.50.720">
    <property type="entry name" value="NAD(P)-binding Rossmann-like Domain"/>
    <property type="match status" value="1"/>
</dbReference>
<evidence type="ECO:0000256" key="2">
    <source>
        <dbReference type="ARBA" id="ARBA00022857"/>
    </source>
</evidence>
<evidence type="ECO:0000259" key="4">
    <source>
        <dbReference type="Pfam" id="PF05368"/>
    </source>
</evidence>
<dbReference type="EMBL" id="MLYV02000407">
    <property type="protein sequence ID" value="PSS00860.1"/>
    <property type="molecule type" value="Genomic_DNA"/>
</dbReference>
<comment type="similarity">
    <text evidence="1">Belongs to the NmrA-type oxidoreductase family. Isoflavone reductase subfamily.</text>
</comment>
<evidence type="ECO:0000313" key="5">
    <source>
        <dbReference type="EMBL" id="PSS00860.1"/>
    </source>
</evidence>
<dbReference type="InterPro" id="IPR008030">
    <property type="entry name" value="NmrA-like"/>
</dbReference>
<keyword evidence="3" id="KW-0560">Oxidoreductase</keyword>
<dbReference type="AlphaFoldDB" id="A0A2R6Q290"/>
<dbReference type="InterPro" id="IPR036291">
    <property type="entry name" value="NAD(P)-bd_dom_sf"/>
</dbReference>
<accession>A0A2R6Q290</accession>
<evidence type="ECO:0000313" key="6">
    <source>
        <dbReference type="Proteomes" id="UP000186601"/>
    </source>
</evidence>
<evidence type="ECO:0000256" key="3">
    <source>
        <dbReference type="ARBA" id="ARBA00023002"/>
    </source>
</evidence>
<feature type="domain" description="NmrA-like" evidence="4">
    <location>
        <begin position="3"/>
        <end position="245"/>
    </location>
</feature>
<dbReference type="SUPFAM" id="SSF51735">
    <property type="entry name" value="NAD(P)-binding Rossmann-fold domains"/>
    <property type="match status" value="1"/>
</dbReference>
<sequence>MVKVAVAGGTGGLGRYIVEAILATGKHEVVILSRSAKAPISGAEVIAIDYTDPTSLDHALVGVHTVIVCLFDHDPASFIASQTALLDAAVRSGAKRFAPSEFIIRSLANDPIAIYAPKGVVAEAVKKSGLEYTFFENGVFLNYLGTGTPGLGYMRPLHFIVNLEEWSAKLPEDGKAKIVFTHGEDVGAFVAASLELQKWPEVSQMAGDVKSYKEIVELLETITGKKLDVTYIPIADTKSQLVPNPPSVFTNFLGQILIEIVESGRFHFSDPNLNKLCPEVKPIKVEEFLQKWWGKNE</sequence>
<dbReference type="Proteomes" id="UP000186601">
    <property type="component" value="Unassembled WGS sequence"/>
</dbReference>
<keyword evidence="6" id="KW-1185">Reference proteome</keyword>
<organism evidence="5 6">
    <name type="scientific">Hermanssonia centrifuga</name>
    <dbReference type="NCBI Taxonomy" id="98765"/>
    <lineage>
        <taxon>Eukaryota</taxon>
        <taxon>Fungi</taxon>
        <taxon>Dikarya</taxon>
        <taxon>Basidiomycota</taxon>
        <taxon>Agaricomycotina</taxon>
        <taxon>Agaricomycetes</taxon>
        <taxon>Polyporales</taxon>
        <taxon>Meruliaceae</taxon>
        <taxon>Hermanssonia</taxon>
    </lineage>
</organism>
<keyword evidence="2" id="KW-0521">NADP</keyword>
<evidence type="ECO:0000256" key="1">
    <source>
        <dbReference type="ARBA" id="ARBA00005725"/>
    </source>
</evidence>
<dbReference type="GO" id="GO:0016491">
    <property type="term" value="F:oxidoreductase activity"/>
    <property type="evidence" value="ECO:0007669"/>
    <property type="project" value="UniProtKB-KW"/>
</dbReference>
<dbReference type="Pfam" id="PF05368">
    <property type="entry name" value="NmrA"/>
    <property type="match status" value="1"/>
</dbReference>
<reference evidence="5 6" key="1">
    <citation type="submission" date="2018-02" db="EMBL/GenBank/DDBJ databases">
        <title>Genome sequence of the basidiomycete white-rot fungus Phlebia centrifuga.</title>
        <authorList>
            <person name="Granchi Z."/>
            <person name="Peng M."/>
            <person name="de Vries R.P."/>
            <person name="Hilden K."/>
            <person name="Makela M.R."/>
            <person name="Grigoriev I."/>
            <person name="Riley R."/>
        </authorList>
    </citation>
    <scope>NUCLEOTIDE SEQUENCE [LARGE SCALE GENOMIC DNA]</scope>
    <source>
        <strain evidence="5 6">FBCC195</strain>
    </source>
</reference>